<dbReference type="InterPro" id="IPR020841">
    <property type="entry name" value="PKS_Beta-ketoAc_synthase_dom"/>
</dbReference>
<dbReference type="InterPro" id="IPR001227">
    <property type="entry name" value="Ac_transferase_dom_sf"/>
</dbReference>
<dbReference type="CDD" id="cd05931">
    <property type="entry name" value="FAAL"/>
    <property type="match status" value="1"/>
</dbReference>
<dbReference type="InterPro" id="IPR020806">
    <property type="entry name" value="PKS_PP-bd"/>
</dbReference>
<dbReference type="GO" id="GO:0004315">
    <property type="term" value="F:3-oxoacyl-[acyl-carrier-protein] synthase activity"/>
    <property type="evidence" value="ECO:0007669"/>
    <property type="project" value="InterPro"/>
</dbReference>
<dbReference type="GO" id="GO:0071770">
    <property type="term" value="P:DIM/DIP cell wall layer assembly"/>
    <property type="evidence" value="ECO:0007669"/>
    <property type="project" value="TreeGrafter"/>
</dbReference>
<accession>A0A158FW27</accession>
<dbReference type="GO" id="GO:0005886">
    <property type="term" value="C:plasma membrane"/>
    <property type="evidence" value="ECO:0007669"/>
    <property type="project" value="TreeGrafter"/>
</dbReference>
<dbReference type="Pfam" id="PF08242">
    <property type="entry name" value="Methyltransf_12"/>
    <property type="match status" value="1"/>
</dbReference>
<keyword evidence="4" id="KW-0808">Transferase</keyword>
<dbReference type="SUPFAM" id="SSF55048">
    <property type="entry name" value="Probable ACP-binding domain of malonyl-CoA ACP transacylase"/>
    <property type="match status" value="1"/>
</dbReference>
<dbReference type="InterPro" id="IPR014031">
    <property type="entry name" value="Ketoacyl_synth_C"/>
</dbReference>
<organism evidence="12 13">
    <name type="scientific">Caballeronia choica</name>
    <dbReference type="NCBI Taxonomy" id="326476"/>
    <lineage>
        <taxon>Bacteria</taxon>
        <taxon>Pseudomonadati</taxon>
        <taxon>Pseudomonadota</taxon>
        <taxon>Betaproteobacteria</taxon>
        <taxon>Burkholderiales</taxon>
        <taxon>Burkholderiaceae</taxon>
        <taxon>Caballeronia</taxon>
    </lineage>
</organism>
<gene>
    <name evidence="12" type="ORF">AWB68_00981</name>
</gene>
<comment type="caution">
    <text evidence="12">The sequence shown here is derived from an EMBL/GenBank/DDBJ whole genome shotgun (WGS) entry which is preliminary data.</text>
</comment>
<dbReference type="GO" id="GO:0005737">
    <property type="term" value="C:cytoplasm"/>
    <property type="evidence" value="ECO:0007669"/>
    <property type="project" value="TreeGrafter"/>
</dbReference>
<dbReference type="Gene3D" id="3.40.366.10">
    <property type="entry name" value="Malonyl-Coenzyme A Acyl Carrier Protein, domain 2"/>
    <property type="match status" value="1"/>
</dbReference>
<sequence>MIGSTLLDVFTNNTTPDTSASYTYLRDGEVVDRTLTHYELLQRAKGLAGWLQQQGMSGKRALLVFPTGLEFVEAFLACLIANVTTVPVSPVPLTGDTHKTKRILALMDDCQPSLVLGVSRTIGNASAFVEQNPQWRDLAWLELDKFKGWDACPGSVIDMPSPAAIAVLQYTSGSTGKPKGVMLSHRNILHNLTQWDHGLGHDNASRIISWVPHFHDLGLLYGILFPMYRSISACLLPGVAVAQMPLRWLKAISDFKGTHSMGPNFMYALCCQKVSDTDCEGLDLSSWRMALNAAEPISTETVARFNQKFGRHGFHPEAMTAGYGLAEATCFVTCQTWDAPLRALSLSARALLRNEVRLAGPGEAPAGLVACGQALNGTSLKIVDPARLTECAPHEIGEIWVHSESVSSGYWNRPDDTAQAFGATLAGDRDGPQYLRTGDLGFVHEGDVFTTGRIKDLIIVHGDNYYPQDAEREIECAHPGFAPGGCAVFPVTRDAEERVVVVQELTRAHRGGPYDEMFDAIRRAVGAAFDLPVETAVLIQPGTTARTSSGKIQRSQTKRAFLDDSLRVVAKWEAGRDAKPTVPSSTAPGPSCAADVEAFLTRRIAEISQISQASVRSDRPFSEYGLGSIESTSLATELAARFGIEVYPTEFYDHPNVRQLARHLSRRIEGSSARGQNVGPATCDPDTVVVVGMACRFPGANSLAAYWSLLSEGRSGVTSRRYEDGTVRHGGFLDGLNEFDNAFFSITNREAACMDPQQRIALQVAWHALEDAGMKPDAIAGSDTGVFFGASAFDYGLLQLTHGELDAYSSQGSVLAVIANRIAYQLDLHGPSFVVDTACSSALTAVHLACRSLRDAECRTAIVGAVNVLLASEWDHGLIKAGMLSPDGQCKTFDASANGYVRSEGCGALVLKRYQDAVADGDRIYGAILGSAVNQDGRSNGLTAPSGSAQEALVLGALAKAKVDPAELQYVEAHGTGTPLGDPIECRALSRVLAHGSSERERVCHLGSAKANVGHLEAAAGMAGIIKTLLALHHGQIPLQRNLSQLNPLIDLGGRIAIPRAGVDWSREPGARRHASVSAFGFSGTNACVVLGDADDATAGSHQRAVADRAPVPSRALPFVMSARDKPALRRLAARHVAHLETLPEHDWPAFLYTSTCRRALQDTRFAVAADSAASLAAKLRAVAGGSDLHVTEQAGRGVPRIAFVYSGQGIPLKDAGRALFERLPAFREALGRCDAILAPRLGFELETLLYGNRPDIDLTRPSLAQPVHFALQYALGQTLSSLGIRADVTLGHSLGEYAALVTCGAMSIESALRLVAARGDLCENRVGPGAMAAIFADEETVSRAILQSGHTVDLAAINGQHHCVVAGSIEAVSQFCAYLAEHHSIEHRKLRVERAHHSRMMDPIMPALMRAAEALELQAPASGFISNVTGGLWTPGKQLSGHYFARHLREPVRFADSLQALAGADVALAIEIGTRPVLCGIAEACQDGAGPRWLPLLRHNGHDEEDLVECLLQIAGAGHALDWQPLFAEDQRRVVSLPGYEFERVPHWFRQRSAIAPSAGLPNAARPAWEEIVRCGEEALRSFKAVESSALAEFDAVWKRLEEACTPAMAAALAELGAFRQAGETVSAQEIVARLGLKANRLPLVGQWLAALGHAGLLQSAGDGLYRNPAPFDAKHLKEQVTGLLSGIRTSSDYKPLVDYVKECAISQVALLTGETNPLDLLFPDGESRVADALYQLNPVSRMQNHIAVEVLRVLVGRHTAIEHRPMRILELGAGTGGTSAALLKVLPAAGVTYRFTDVSHFFTDRAKARFAGLPFIEYGLFDINKGLAEQGYEPASFDLILAANVIHTAKYVDRTLHQLRELLVPGGAVMLIEGTVNTPIQMLTLAHIESFGHYQDRRRARNLPFMSADEWRACLLDAGFERCGAVPGAGHSSRAWPQHVLLAGSPEQDAAPARDAVTEKAFASVAPLPPPPPPAAAAPDAPDAPVDCGVATADALSQLLGKLIHVDAARLDPQATFMELGVDSIVLMEFTHAVSRQHGVKLTVPQIFEHYPSLDKLSRFLDAGETPASSVDAAEEV</sequence>
<feature type="domain" description="Carrier" evidence="10">
    <location>
        <begin position="594"/>
        <end position="668"/>
    </location>
</feature>
<dbReference type="Gene3D" id="1.10.1200.10">
    <property type="entry name" value="ACP-like"/>
    <property type="match status" value="2"/>
</dbReference>
<dbReference type="InterPro" id="IPR009081">
    <property type="entry name" value="PP-bd_ACP"/>
</dbReference>
<keyword evidence="6" id="KW-0276">Fatty acid metabolism</keyword>
<dbReference type="InterPro" id="IPR000873">
    <property type="entry name" value="AMP-dep_synth/lig_dom"/>
</dbReference>
<feature type="region of interest" description="Disordered" evidence="9">
    <location>
        <begin position="1966"/>
        <end position="1985"/>
    </location>
</feature>
<evidence type="ECO:0000256" key="8">
    <source>
        <dbReference type="ARBA" id="ARBA00023268"/>
    </source>
</evidence>
<dbReference type="SUPFAM" id="SSF47336">
    <property type="entry name" value="ACP-like"/>
    <property type="match status" value="2"/>
</dbReference>
<dbReference type="FunFam" id="3.40.50.12780:FF:000013">
    <property type="entry name" value="Long-chain-fatty-acid--AMP ligase FadD32"/>
    <property type="match status" value="1"/>
</dbReference>
<dbReference type="SUPFAM" id="SSF53335">
    <property type="entry name" value="S-adenosyl-L-methionine-dependent methyltransferases"/>
    <property type="match status" value="1"/>
</dbReference>
<dbReference type="PROSITE" id="PS52004">
    <property type="entry name" value="KS3_2"/>
    <property type="match status" value="1"/>
</dbReference>
<dbReference type="InterPro" id="IPR042099">
    <property type="entry name" value="ANL_N_sf"/>
</dbReference>
<dbReference type="SUPFAM" id="SSF52151">
    <property type="entry name" value="FabD/lysophospholipase-like"/>
    <property type="match status" value="1"/>
</dbReference>
<dbReference type="EMBL" id="FCON02000007">
    <property type="protein sequence ID" value="SAL23549.1"/>
    <property type="molecule type" value="Genomic_DNA"/>
</dbReference>
<dbReference type="InterPro" id="IPR014043">
    <property type="entry name" value="Acyl_transferase_dom"/>
</dbReference>
<keyword evidence="13" id="KW-1185">Reference proteome</keyword>
<dbReference type="CDD" id="cd02440">
    <property type="entry name" value="AdoMet_MTases"/>
    <property type="match status" value="1"/>
</dbReference>
<dbReference type="InterPro" id="IPR014030">
    <property type="entry name" value="Ketoacyl_synth_N"/>
</dbReference>
<dbReference type="SMART" id="SM00825">
    <property type="entry name" value="PKS_KS"/>
    <property type="match status" value="1"/>
</dbReference>
<dbReference type="CDD" id="cd00833">
    <property type="entry name" value="PKS"/>
    <property type="match status" value="1"/>
</dbReference>
<dbReference type="Pfam" id="PF00109">
    <property type="entry name" value="ketoacyl-synt"/>
    <property type="match status" value="1"/>
</dbReference>
<keyword evidence="7" id="KW-0443">Lipid metabolism</keyword>
<dbReference type="SUPFAM" id="SSF53901">
    <property type="entry name" value="Thiolase-like"/>
    <property type="match status" value="1"/>
</dbReference>
<dbReference type="InterPro" id="IPR029063">
    <property type="entry name" value="SAM-dependent_MTases_sf"/>
</dbReference>
<dbReference type="InterPro" id="IPR016039">
    <property type="entry name" value="Thiolase-like"/>
</dbReference>
<protein>
    <submittedName>
        <fullName evidence="12">Beta-ketoacyl synthase</fullName>
    </submittedName>
</protein>
<dbReference type="Gene3D" id="3.30.300.30">
    <property type="match status" value="1"/>
</dbReference>
<dbReference type="SMART" id="SM00827">
    <property type="entry name" value="PKS_AT"/>
    <property type="match status" value="1"/>
</dbReference>
<dbReference type="InterPro" id="IPR045851">
    <property type="entry name" value="AMP-bd_C_sf"/>
</dbReference>
<name>A0A158FW27_9BURK</name>
<feature type="compositionally biased region" description="Pro residues" evidence="9">
    <location>
        <begin position="1969"/>
        <end position="1978"/>
    </location>
</feature>
<keyword evidence="8" id="KW-0511">Multifunctional enzyme</keyword>
<evidence type="ECO:0000256" key="2">
    <source>
        <dbReference type="ARBA" id="ARBA00022450"/>
    </source>
</evidence>
<dbReference type="Proteomes" id="UP000054770">
    <property type="component" value="Unassembled WGS sequence"/>
</dbReference>
<dbReference type="InterPro" id="IPR020845">
    <property type="entry name" value="AMP-binding_CS"/>
</dbReference>
<evidence type="ECO:0000256" key="1">
    <source>
        <dbReference type="ARBA" id="ARBA00006432"/>
    </source>
</evidence>
<evidence type="ECO:0000256" key="5">
    <source>
        <dbReference type="ARBA" id="ARBA00022737"/>
    </source>
</evidence>
<dbReference type="Pfam" id="PF02801">
    <property type="entry name" value="Ketoacyl-synt_C"/>
    <property type="match status" value="1"/>
</dbReference>
<dbReference type="InterPro" id="IPR013217">
    <property type="entry name" value="Methyltransf_12"/>
</dbReference>
<dbReference type="PANTHER" id="PTHR43775:SF37">
    <property type="entry name" value="SI:DKEY-61P9.11"/>
    <property type="match status" value="1"/>
</dbReference>
<dbReference type="SMART" id="SM00823">
    <property type="entry name" value="PKS_PP"/>
    <property type="match status" value="2"/>
</dbReference>
<keyword evidence="5" id="KW-0677">Repeat</keyword>
<proteinExistence type="inferred from homology"/>
<dbReference type="InterPro" id="IPR016035">
    <property type="entry name" value="Acyl_Trfase/lysoPLipase"/>
</dbReference>
<dbReference type="Pfam" id="PF00550">
    <property type="entry name" value="PP-binding"/>
    <property type="match status" value="2"/>
</dbReference>
<evidence type="ECO:0000256" key="7">
    <source>
        <dbReference type="ARBA" id="ARBA00023098"/>
    </source>
</evidence>
<reference evidence="12" key="1">
    <citation type="submission" date="2016-01" db="EMBL/GenBank/DDBJ databases">
        <authorList>
            <person name="Peeters C."/>
        </authorList>
    </citation>
    <scope>NUCLEOTIDE SEQUENCE [LARGE SCALE GENOMIC DNA]</scope>
    <source>
        <strain evidence="12">LMG 22940</strain>
    </source>
</reference>
<dbReference type="GO" id="GO:0031177">
    <property type="term" value="F:phosphopantetheine binding"/>
    <property type="evidence" value="ECO:0007669"/>
    <property type="project" value="InterPro"/>
</dbReference>
<evidence type="ECO:0000256" key="4">
    <source>
        <dbReference type="ARBA" id="ARBA00022679"/>
    </source>
</evidence>
<evidence type="ECO:0000256" key="3">
    <source>
        <dbReference type="ARBA" id="ARBA00022553"/>
    </source>
</evidence>
<dbReference type="PANTHER" id="PTHR43775">
    <property type="entry name" value="FATTY ACID SYNTHASE"/>
    <property type="match status" value="1"/>
</dbReference>
<feature type="domain" description="Carrier" evidence="10">
    <location>
        <begin position="1992"/>
        <end position="2067"/>
    </location>
</feature>
<dbReference type="PROSITE" id="PS50075">
    <property type="entry name" value="CARRIER"/>
    <property type="match status" value="2"/>
</dbReference>
<feature type="domain" description="Ketosynthase family 3 (KS3)" evidence="11">
    <location>
        <begin position="685"/>
        <end position="1093"/>
    </location>
</feature>
<dbReference type="Gene3D" id="3.30.70.3290">
    <property type="match status" value="1"/>
</dbReference>
<evidence type="ECO:0000256" key="9">
    <source>
        <dbReference type="SAM" id="MobiDB-lite"/>
    </source>
</evidence>
<dbReference type="InterPro" id="IPR036736">
    <property type="entry name" value="ACP-like_sf"/>
</dbReference>
<dbReference type="InterPro" id="IPR025110">
    <property type="entry name" value="AMP-bd_C"/>
</dbReference>
<dbReference type="Pfam" id="PF00501">
    <property type="entry name" value="AMP-binding"/>
    <property type="match status" value="1"/>
</dbReference>
<dbReference type="Gene3D" id="3.40.50.150">
    <property type="entry name" value="Vaccinia Virus protein VP39"/>
    <property type="match status" value="1"/>
</dbReference>
<evidence type="ECO:0000259" key="11">
    <source>
        <dbReference type="PROSITE" id="PS52004"/>
    </source>
</evidence>
<dbReference type="Pfam" id="PF00698">
    <property type="entry name" value="Acyl_transf_1"/>
    <property type="match status" value="1"/>
</dbReference>
<evidence type="ECO:0000313" key="13">
    <source>
        <dbReference type="Proteomes" id="UP000054770"/>
    </source>
</evidence>
<dbReference type="SUPFAM" id="SSF56801">
    <property type="entry name" value="Acetyl-CoA synthetase-like"/>
    <property type="match status" value="1"/>
</dbReference>
<dbReference type="InterPro" id="IPR016036">
    <property type="entry name" value="Malonyl_transacylase_ACP-bd"/>
</dbReference>
<dbReference type="GO" id="GO:0004312">
    <property type="term" value="F:fatty acid synthase activity"/>
    <property type="evidence" value="ECO:0007669"/>
    <property type="project" value="TreeGrafter"/>
</dbReference>
<dbReference type="InterPro" id="IPR050091">
    <property type="entry name" value="PKS_NRPS_Biosynth_Enz"/>
</dbReference>
<keyword evidence="2" id="KW-0596">Phosphopantetheine</keyword>
<dbReference type="Pfam" id="PF23024">
    <property type="entry name" value="AMP-dom_DIP2-like"/>
    <property type="match status" value="1"/>
</dbReference>
<dbReference type="InterPro" id="IPR040097">
    <property type="entry name" value="FAAL/FAAC"/>
</dbReference>
<dbReference type="GO" id="GO:0006633">
    <property type="term" value="P:fatty acid biosynthetic process"/>
    <property type="evidence" value="ECO:0007669"/>
    <property type="project" value="InterPro"/>
</dbReference>
<evidence type="ECO:0000259" key="10">
    <source>
        <dbReference type="PROSITE" id="PS50075"/>
    </source>
</evidence>
<dbReference type="PROSITE" id="PS00455">
    <property type="entry name" value="AMP_BINDING"/>
    <property type="match status" value="1"/>
</dbReference>
<comment type="similarity">
    <text evidence="1">Belongs to the ATP-dependent AMP-binding enzyme family.</text>
</comment>
<dbReference type="Gene3D" id="3.40.50.12780">
    <property type="entry name" value="N-terminal domain of ligase-like"/>
    <property type="match status" value="1"/>
</dbReference>
<dbReference type="PROSITE" id="PS00606">
    <property type="entry name" value="KS3_1"/>
    <property type="match status" value="1"/>
</dbReference>
<keyword evidence="3" id="KW-0597">Phosphoprotein</keyword>
<dbReference type="Pfam" id="PF22621">
    <property type="entry name" value="CurL-like_PKS_C"/>
    <property type="match status" value="1"/>
</dbReference>
<dbReference type="InterPro" id="IPR018201">
    <property type="entry name" value="Ketoacyl_synth_AS"/>
</dbReference>
<dbReference type="Gene3D" id="3.40.47.10">
    <property type="match status" value="1"/>
</dbReference>
<evidence type="ECO:0000313" key="12">
    <source>
        <dbReference type="EMBL" id="SAL23549.1"/>
    </source>
</evidence>
<dbReference type="SMART" id="SM01294">
    <property type="entry name" value="PKS_PP_betabranch"/>
    <property type="match status" value="2"/>
</dbReference>
<evidence type="ECO:0000256" key="6">
    <source>
        <dbReference type="ARBA" id="ARBA00022832"/>
    </source>
</evidence>